<dbReference type="PANTHER" id="PTHR43177">
    <property type="entry name" value="PROTEIN NRFC"/>
    <property type="match status" value="1"/>
</dbReference>
<evidence type="ECO:0000256" key="4">
    <source>
        <dbReference type="ARBA" id="ARBA00023014"/>
    </source>
</evidence>
<evidence type="ECO:0000256" key="2">
    <source>
        <dbReference type="ARBA" id="ARBA00022723"/>
    </source>
</evidence>
<reference evidence="8" key="1">
    <citation type="submission" date="2016-11" db="EMBL/GenBank/DDBJ databases">
        <authorList>
            <person name="Varghese N."/>
            <person name="Submissions S."/>
        </authorList>
    </citation>
    <scope>NUCLEOTIDE SEQUENCE [LARGE SCALE GENOMIC DNA]</scope>
    <source>
        <strain evidence="8">UWOS</strain>
    </source>
</reference>
<feature type="signal peptide" evidence="5">
    <location>
        <begin position="1"/>
        <end position="22"/>
    </location>
</feature>
<evidence type="ECO:0000259" key="6">
    <source>
        <dbReference type="PROSITE" id="PS51379"/>
    </source>
</evidence>
<evidence type="ECO:0000256" key="1">
    <source>
        <dbReference type="ARBA" id="ARBA00022485"/>
    </source>
</evidence>
<keyword evidence="3" id="KW-0408">Iron</keyword>
<dbReference type="PROSITE" id="PS51379">
    <property type="entry name" value="4FE4S_FER_2"/>
    <property type="match status" value="2"/>
</dbReference>
<dbReference type="SUPFAM" id="SSF54862">
    <property type="entry name" value="4Fe-4S ferredoxins"/>
    <property type="match status" value="1"/>
</dbReference>
<evidence type="ECO:0000313" key="7">
    <source>
        <dbReference type="EMBL" id="SHK68908.1"/>
    </source>
</evidence>
<dbReference type="InterPro" id="IPR017896">
    <property type="entry name" value="4Fe4S_Fe-S-bd"/>
</dbReference>
<keyword evidence="4" id="KW-0411">Iron-sulfur</keyword>
<dbReference type="EMBL" id="FRAW01000014">
    <property type="protein sequence ID" value="SHK68908.1"/>
    <property type="molecule type" value="Genomic_DNA"/>
</dbReference>
<accession>A0A1M6UIH8</accession>
<feature type="chain" id="PRO_5013087785" evidence="5">
    <location>
        <begin position="23"/>
        <end position="293"/>
    </location>
</feature>
<dbReference type="GO" id="GO:0051539">
    <property type="term" value="F:4 iron, 4 sulfur cluster binding"/>
    <property type="evidence" value="ECO:0007669"/>
    <property type="project" value="UniProtKB-KW"/>
</dbReference>
<dbReference type="GO" id="GO:0046872">
    <property type="term" value="F:metal ion binding"/>
    <property type="evidence" value="ECO:0007669"/>
    <property type="project" value="UniProtKB-KW"/>
</dbReference>
<protein>
    <submittedName>
        <fullName evidence="7">Prokaryotic molybdopterin-containing oxidoreductase family, iron-sulfur binding subunit</fullName>
    </submittedName>
</protein>
<feature type="domain" description="4Fe-4S ferredoxin-type" evidence="6">
    <location>
        <begin position="125"/>
        <end position="157"/>
    </location>
</feature>
<feature type="domain" description="4Fe-4S ferredoxin-type" evidence="6">
    <location>
        <begin position="83"/>
        <end position="113"/>
    </location>
</feature>
<gene>
    <name evidence="7" type="ORF">SAMN05720469_11413</name>
</gene>
<proteinExistence type="predicted"/>
<dbReference type="PROSITE" id="PS51257">
    <property type="entry name" value="PROKAR_LIPOPROTEIN"/>
    <property type="match status" value="1"/>
</dbReference>
<evidence type="ECO:0000256" key="3">
    <source>
        <dbReference type="ARBA" id="ARBA00023004"/>
    </source>
</evidence>
<dbReference type="AlphaFoldDB" id="A0A1M6UIH8"/>
<organism evidence="7 8">
    <name type="scientific">Fibrobacter intestinalis</name>
    <dbReference type="NCBI Taxonomy" id="28122"/>
    <lineage>
        <taxon>Bacteria</taxon>
        <taxon>Pseudomonadati</taxon>
        <taxon>Fibrobacterota</taxon>
        <taxon>Fibrobacteria</taxon>
        <taxon>Fibrobacterales</taxon>
        <taxon>Fibrobacteraceae</taxon>
        <taxon>Fibrobacter</taxon>
    </lineage>
</organism>
<evidence type="ECO:0000313" key="8">
    <source>
        <dbReference type="Proteomes" id="UP000184275"/>
    </source>
</evidence>
<keyword evidence="2" id="KW-0479">Metal-binding</keyword>
<evidence type="ECO:0000256" key="5">
    <source>
        <dbReference type="SAM" id="SignalP"/>
    </source>
</evidence>
<dbReference type="RefSeq" id="WP_073304227.1">
    <property type="nucleotide sequence ID" value="NZ_FRAW01000014.1"/>
</dbReference>
<keyword evidence="5" id="KW-0732">Signal</keyword>
<dbReference type="Proteomes" id="UP000184275">
    <property type="component" value="Unassembled WGS sequence"/>
</dbReference>
<sequence length="293" mass="32552">MKISRASFLKMLSLAFAFVSLAGCRRTAKNLPSNFHPKQNKPSLKQMEKEIEAVRKKFPKSEEWVEISRPGKHPRFPNADVRLGMAIDLDRCDGCGECALACMRENNVPCVNPQEAEKGRYMHWLELRGNVPVMCAHCGDAPCEKVCPTGAAVASPDGFSAMVYPRCIGTRFCGANCPLHIRKFNYTSAEENGLAYKFNPEVPIRPQGVMEKCSLCIQRMQDARIREKTLGDEWLGKGVSTACAEACPKQAIVFGNWLDPDSDLVRCTQGRGVFAPASVARFFPAVVYLRDKV</sequence>
<keyword evidence="8" id="KW-1185">Reference proteome</keyword>
<dbReference type="InterPro" id="IPR050954">
    <property type="entry name" value="ET_IronSulfur_Cluster-Binding"/>
</dbReference>
<dbReference type="PANTHER" id="PTHR43177:SF3">
    <property type="entry name" value="PROTEIN NRFC HOMOLOG"/>
    <property type="match status" value="1"/>
</dbReference>
<name>A0A1M6UIH8_9BACT</name>
<dbReference type="Gene3D" id="3.30.70.20">
    <property type="match status" value="2"/>
</dbReference>
<keyword evidence="1" id="KW-0004">4Fe-4S</keyword>